<protein>
    <submittedName>
        <fullName evidence="2">Uncharacterized protein</fullName>
    </submittedName>
</protein>
<comment type="caution">
    <text evidence="2">The sequence shown here is derived from an EMBL/GenBank/DDBJ whole genome shotgun (WGS) entry which is preliminary data.</text>
</comment>
<evidence type="ECO:0000256" key="1">
    <source>
        <dbReference type="SAM" id="MobiDB-lite"/>
    </source>
</evidence>
<proteinExistence type="predicted"/>
<organism evidence="2">
    <name type="scientific">marine sediment metagenome</name>
    <dbReference type="NCBI Taxonomy" id="412755"/>
    <lineage>
        <taxon>unclassified sequences</taxon>
        <taxon>metagenomes</taxon>
        <taxon>ecological metagenomes</taxon>
    </lineage>
</organism>
<reference evidence="2" key="1">
    <citation type="journal article" date="2015" name="Nature">
        <title>Complex archaea that bridge the gap between prokaryotes and eukaryotes.</title>
        <authorList>
            <person name="Spang A."/>
            <person name="Saw J.H."/>
            <person name="Jorgensen S.L."/>
            <person name="Zaremba-Niedzwiedzka K."/>
            <person name="Martijn J."/>
            <person name="Lind A.E."/>
            <person name="van Eijk R."/>
            <person name="Schleper C."/>
            <person name="Guy L."/>
            <person name="Ettema T.J."/>
        </authorList>
    </citation>
    <scope>NUCLEOTIDE SEQUENCE</scope>
</reference>
<feature type="region of interest" description="Disordered" evidence="1">
    <location>
        <begin position="112"/>
        <end position="137"/>
    </location>
</feature>
<dbReference type="EMBL" id="LAZR01000487">
    <property type="protein sequence ID" value="KKN66905.1"/>
    <property type="molecule type" value="Genomic_DNA"/>
</dbReference>
<evidence type="ECO:0000313" key="2">
    <source>
        <dbReference type="EMBL" id="KKN66905.1"/>
    </source>
</evidence>
<gene>
    <name evidence="2" type="ORF">LCGC14_0466800</name>
</gene>
<accession>A0A0F9SDH0</accession>
<dbReference type="AlphaFoldDB" id="A0A0F9SDH0"/>
<sequence length="137" mass="15649">MMKSKFPHIHNSGEAIYQDGNVTFSWFNSLGQSITETLKILPAKRIAALLVARLGRFQSAGPGSREGEHSRAERKYISAHPEKVLKEVWELLDEHGRMEMVMALDMNSHHGISDPEWMEKHRSRRENIVGDDKKALN</sequence>
<name>A0A0F9SDH0_9ZZZZ</name>